<accession>A0AAQ0C188</accession>
<dbReference type="RefSeq" id="WP_157731391.1">
    <property type="nucleotide sequence ID" value="NZ_CP011835.1"/>
</dbReference>
<evidence type="ECO:0000313" key="2">
    <source>
        <dbReference type="Proteomes" id="UP000596192"/>
    </source>
</evidence>
<dbReference type="EMBL" id="CP066310">
    <property type="protein sequence ID" value="QQE90101.1"/>
    <property type="molecule type" value="Genomic_DNA"/>
</dbReference>
<organism evidence="1 2">
    <name type="scientific">Azotobacter chroococcum</name>
    <dbReference type="NCBI Taxonomy" id="353"/>
    <lineage>
        <taxon>Bacteria</taxon>
        <taxon>Pseudomonadati</taxon>
        <taxon>Pseudomonadota</taxon>
        <taxon>Gammaproteobacteria</taxon>
        <taxon>Pseudomonadales</taxon>
        <taxon>Pseudomonadaceae</taxon>
        <taxon>Azotobacter</taxon>
    </lineage>
</organism>
<dbReference type="Proteomes" id="UP000596192">
    <property type="component" value="Chromosome"/>
</dbReference>
<dbReference type="GeneID" id="61933636"/>
<reference evidence="1 2" key="1">
    <citation type="submission" date="2020-12" db="EMBL/GenBank/DDBJ databases">
        <title>Genomic Analysis and Response surface optimization of nitrogen-fixing conditions for A. chroococcum strain HR1, Isolation from rhizosphere soil.</title>
        <authorList>
            <person name="Li J."/>
            <person name="Yang H."/>
            <person name="Liu H."/>
            <person name="Wang C."/>
            <person name="Tian Y."/>
            <person name="Lu X.Y."/>
        </authorList>
    </citation>
    <scope>NUCLEOTIDE SEQUENCE [LARGE SCALE GENOMIC DNA]</scope>
    <source>
        <strain evidence="1 2">HR1</strain>
    </source>
</reference>
<protein>
    <submittedName>
        <fullName evidence="1">Uncharacterized protein</fullName>
    </submittedName>
</protein>
<name>A0AAQ0C188_9GAMM</name>
<dbReference type="AlphaFoldDB" id="A0AAQ0C188"/>
<gene>
    <name evidence="1" type="ORF">GKQ51_07265</name>
</gene>
<evidence type="ECO:0000313" key="1">
    <source>
        <dbReference type="EMBL" id="QQE90101.1"/>
    </source>
</evidence>
<proteinExistence type="predicted"/>
<sequence>MAESGNFAFLEEHDPVFLQLASSAERAFAGDLKPQRLAGMSGNDWGK</sequence>